<gene>
    <name evidence="1" type="ORF">Poly51_39900</name>
</gene>
<reference evidence="1 2" key="1">
    <citation type="submission" date="2019-02" db="EMBL/GenBank/DDBJ databases">
        <title>Deep-cultivation of Planctomycetes and their phenomic and genomic characterization uncovers novel biology.</title>
        <authorList>
            <person name="Wiegand S."/>
            <person name="Jogler M."/>
            <person name="Boedeker C."/>
            <person name="Pinto D."/>
            <person name="Vollmers J."/>
            <person name="Rivas-Marin E."/>
            <person name="Kohn T."/>
            <person name="Peeters S.H."/>
            <person name="Heuer A."/>
            <person name="Rast P."/>
            <person name="Oberbeckmann S."/>
            <person name="Bunk B."/>
            <person name="Jeske O."/>
            <person name="Meyerdierks A."/>
            <person name="Storesund J.E."/>
            <person name="Kallscheuer N."/>
            <person name="Luecker S."/>
            <person name="Lage O.M."/>
            <person name="Pohl T."/>
            <person name="Merkel B.J."/>
            <person name="Hornburger P."/>
            <person name="Mueller R.-W."/>
            <person name="Bruemmer F."/>
            <person name="Labrenz M."/>
            <person name="Spormann A.M."/>
            <person name="Op Den Camp H."/>
            <person name="Overmann J."/>
            <person name="Amann R."/>
            <person name="Jetten M.S.M."/>
            <person name="Mascher T."/>
            <person name="Medema M.H."/>
            <person name="Devos D.P."/>
            <person name="Kaster A.-K."/>
            <person name="Ovreas L."/>
            <person name="Rohde M."/>
            <person name="Galperin M.Y."/>
            <person name="Jogler C."/>
        </authorList>
    </citation>
    <scope>NUCLEOTIDE SEQUENCE [LARGE SCALE GENOMIC DNA]</scope>
    <source>
        <strain evidence="1 2">Poly51</strain>
    </source>
</reference>
<dbReference type="RefSeq" id="WP_146459392.1">
    <property type="nucleotide sequence ID" value="NZ_SJPW01000005.1"/>
</dbReference>
<accession>A0A5C6ERK8</accession>
<evidence type="ECO:0000313" key="2">
    <source>
        <dbReference type="Proteomes" id="UP000318288"/>
    </source>
</evidence>
<dbReference type="AlphaFoldDB" id="A0A5C6ERK8"/>
<proteinExistence type="predicted"/>
<dbReference type="Proteomes" id="UP000318288">
    <property type="component" value="Unassembled WGS sequence"/>
</dbReference>
<dbReference type="OrthoDB" id="264488at2"/>
<name>A0A5C6ERK8_9BACT</name>
<comment type="caution">
    <text evidence="1">The sequence shown here is derived from an EMBL/GenBank/DDBJ whole genome shotgun (WGS) entry which is preliminary data.</text>
</comment>
<organism evidence="1 2">
    <name type="scientific">Rubripirellula tenax</name>
    <dbReference type="NCBI Taxonomy" id="2528015"/>
    <lineage>
        <taxon>Bacteria</taxon>
        <taxon>Pseudomonadati</taxon>
        <taxon>Planctomycetota</taxon>
        <taxon>Planctomycetia</taxon>
        <taxon>Pirellulales</taxon>
        <taxon>Pirellulaceae</taxon>
        <taxon>Rubripirellula</taxon>
    </lineage>
</organism>
<evidence type="ECO:0000313" key="1">
    <source>
        <dbReference type="EMBL" id="TWU50697.1"/>
    </source>
</evidence>
<protein>
    <submittedName>
        <fullName evidence="1">Uncharacterized protein</fullName>
    </submittedName>
</protein>
<dbReference type="EMBL" id="SJPW01000005">
    <property type="protein sequence ID" value="TWU50697.1"/>
    <property type="molecule type" value="Genomic_DNA"/>
</dbReference>
<sequence length="150" mass="16376">MTHFDQFLLAVRDLPPNDDLFGGDYLINPPNPDYGYHSTPLNALTFSTMGVDGVHTAILTEEGRVTDDSPVVYVSPLDSDDCSVIAKNFLAYLADGCGVPETEMVSLLAQGSDSLIAMIRDKFDSSSMLDDSRLANLGRLHGDRIVRRPL</sequence>
<keyword evidence="2" id="KW-1185">Reference proteome</keyword>